<evidence type="ECO:0000313" key="1">
    <source>
        <dbReference type="EMBL" id="GBP67730.1"/>
    </source>
</evidence>
<organism evidence="1 2">
    <name type="scientific">Eumeta variegata</name>
    <name type="common">Bagworm moth</name>
    <name type="synonym">Eumeta japonica</name>
    <dbReference type="NCBI Taxonomy" id="151549"/>
    <lineage>
        <taxon>Eukaryota</taxon>
        <taxon>Metazoa</taxon>
        <taxon>Ecdysozoa</taxon>
        <taxon>Arthropoda</taxon>
        <taxon>Hexapoda</taxon>
        <taxon>Insecta</taxon>
        <taxon>Pterygota</taxon>
        <taxon>Neoptera</taxon>
        <taxon>Endopterygota</taxon>
        <taxon>Lepidoptera</taxon>
        <taxon>Glossata</taxon>
        <taxon>Ditrysia</taxon>
        <taxon>Tineoidea</taxon>
        <taxon>Psychidae</taxon>
        <taxon>Oiketicinae</taxon>
        <taxon>Eumeta</taxon>
    </lineage>
</organism>
<proteinExistence type="predicted"/>
<accession>A0A4C1XX49</accession>
<dbReference type="Proteomes" id="UP000299102">
    <property type="component" value="Unassembled WGS sequence"/>
</dbReference>
<protein>
    <submittedName>
        <fullName evidence="1">Uncharacterized protein</fullName>
    </submittedName>
</protein>
<gene>
    <name evidence="1" type="ORF">EVAR_40501_1</name>
</gene>
<evidence type="ECO:0000313" key="2">
    <source>
        <dbReference type="Proteomes" id="UP000299102"/>
    </source>
</evidence>
<comment type="caution">
    <text evidence="1">The sequence shown here is derived from an EMBL/GenBank/DDBJ whole genome shotgun (WGS) entry which is preliminary data.</text>
</comment>
<dbReference type="AlphaFoldDB" id="A0A4C1XX49"/>
<keyword evidence="2" id="KW-1185">Reference proteome</keyword>
<sequence length="148" mass="16795">MFIENAHHPTIALLCSTAGPGRVAVWSLRYRRHFIACLDRVRREYLIVPYGAGNGEVRAVQQHPRVRLGGRRAARAQVRTCRLVYLNWYSRASCAVRDVDRDDHWTSRTQTIVQFNLQIARGPPTTSTGYRSSGYVPGYSTAHETLPL</sequence>
<name>A0A4C1XX49_EUMVA</name>
<reference evidence="1 2" key="1">
    <citation type="journal article" date="2019" name="Commun. Biol.">
        <title>The bagworm genome reveals a unique fibroin gene that provides high tensile strength.</title>
        <authorList>
            <person name="Kono N."/>
            <person name="Nakamura H."/>
            <person name="Ohtoshi R."/>
            <person name="Tomita M."/>
            <person name="Numata K."/>
            <person name="Arakawa K."/>
        </authorList>
    </citation>
    <scope>NUCLEOTIDE SEQUENCE [LARGE SCALE GENOMIC DNA]</scope>
</reference>
<dbReference type="EMBL" id="BGZK01000989">
    <property type="protein sequence ID" value="GBP67730.1"/>
    <property type="molecule type" value="Genomic_DNA"/>
</dbReference>